<evidence type="ECO:0000313" key="7">
    <source>
        <dbReference type="EMBL" id="QCT22722.1"/>
    </source>
</evidence>
<dbReference type="PROSITE" id="PS50850">
    <property type="entry name" value="MFS"/>
    <property type="match status" value="1"/>
</dbReference>
<dbReference type="InterPro" id="IPR011701">
    <property type="entry name" value="MFS"/>
</dbReference>
<feature type="transmembrane region" description="Helical" evidence="5">
    <location>
        <begin position="101"/>
        <end position="124"/>
    </location>
</feature>
<feature type="transmembrane region" description="Helical" evidence="5">
    <location>
        <begin position="164"/>
        <end position="183"/>
    </location>
</feature>
<dbReference type="PANTHER" id="PTHR23523">
    <property type="match status" value="1"/>
</dbReference>
<dbReference type="SUPFAM" id="SSF103473">
    <property type="entry name" value="MFS general substrate transporter"/>
    <property type="match status" value="1"/>
</dbReference>
<dbReference type="InterPro" id="IPR020846">
    <property type="entry name" value="MFS_dom"/>
</dbReference>
<evidence type="ECO:0000313" key="8">
    <source>
        <dbReference type="Proteomes" id="UP000302163"/>
    </source>
</evidence>
<evidence type="ECO:0000256" key="5">
    <source>
        <dbReference type="SAM" id="Phobius"/>
    </source>
</evidence>
<protein>
    <submittedName>
        <fullName evidence="7">CynX/NimT family MFS transporter</fullName>
    </submittedName>
</protein>
<keyword evidence="2 5" id="KW-0812">Transmembrane</keyword>
<dbReference type="Pfam" id="PF07690">
    <property type="entry name" value="MFS_1"/>
    <property type="match status" value="1"/>
</dbReference>
<evidence type="ECO:0000256" key="1">
    <source>
        <dbReference type="ARBA" id="ARBA00022475"/>
    </source>
</evidence>
<feature type="transmembrane region" description="Helical" evidence="5">
    <location>
        <begin position="252"/>
        <end position="269"/>
    </location>
</feature>
<dbReference type="Gene3D" id="1.20.1250.20">
    <property type="entry name" value="MFS general substrate transporter like domains"/>
    <property type="match status" value="1"/>
</dbReference>
<dbReference type="PANTHER" id="PTHR23523:SF2">
    <property type="entry name" value="2-NITROIMIDAZOLE TRANSPORTER"/>
    <property type="match status" value="1"/>
</dbReference>
<feature type="transmembrane region" description="Helical" evidence="5">
    <location>
        <begin position="364"/>
        <end position="385"/>
    </location>
</feature>
<evidence type="ECO:0000256" key="2">
    <source>
        <dbReference type="ARBA" id="ARBA00022692"/>
    </source>
</evidence>
<feature type="transmembrane region" description="Helical" evidence="5">
    <location>
        <begin position="79"/>
        <end position="95"/>
    </location>
</feature>
<sequence length="403" mass="41947">MMTSSRTSGNWRLLLTILVTAMTLRVSFTAVAPLLGPIGDSFQLSTTAGGLLTTLPLLAFAVVSPLAASLARRLGMERSLGLAMLIITLGIALRSSGAESLLWLGTLIIGGGIALGNVLLPGLIKRDFPGKVAKLTGAYSLTMGVAAACGSALVVPVALMGWGWQGALLALALFPLLAVLLWLPHLRQHQSANVSSGPGSMARSLWRSPLAWQVTLFLGLNSLIYYVVVGWLPAILVSHGFSPRQAGSLHGLMQLATAAPGLFIGLVLARMKDQRIIALLVALLCALSSLGLWLVPTLASLWVVLFGFGSGATMILGLSFIGLRASSAHQAAALSGMAQSVGYLLAACGPPLMGKLHDISASWALPLLVCTLLASTMALFGLCAGRDREIDELPQRATARSSS</sequence>
<dbReference type="GO" id="GO:0022857">
    <property type="term" value="F:transmembrane transporter activity"/>
    <property type="evidence" value="ECO:0007669"/>
    <property type="project" value="InterPro"/>
</dbReference>
<dbReference type="Proteomes" id="UP000302163">
    <property type="component" value="Chromosome"/>
</dbReference>
<evidence type="ECO:0000256" key="3">
    <source>
        <dbReference type="ARBA" id="ARBA00022989"/>
    </source>
</evidence>
<dbReference type="KEGG" id="izh:FEM41_15855"/>
<feature type="transmembrane region" description="Helical" evidence="5">
    <location>
        <begin position="276"/>
        <end position="295"/>
    </location>
</feature>
<feature type="transmembrane region" description="Helical" evidence="5">
    <location>
        <begin position="333"/>
        <end position="352"/>
    </location>
</feature>
<dbReference type="OrthoDB" id="5317164at2"/>
<dbReference type="InterPro" id="IPR036259">
    <property type="entry name" value="MFS_trans_sf"/>
</dbReference>
<feature type="domain" description="Major facilitator superfamily (MFS) profile" evidence="6">
    <location>
        <begin position="13"/>
        <end position="389"/>
    </location>
</feature>
<feature type="transmembrane region" description="Helical" evidence="5">
    <location>
        <begin position="301"/>
        <end position="321"/>
    </location>
</feature>
<keyword evidence="1" id="KW-1003">Cell membrane</keyword>
<keyword evidence="8" id="KW-1185">Reference proteome</keyword>
<organism evidence="7 8">
    <name type="scientific">Jejubacter calystegiae</name>
    <dbReference type="NCBI Taxonomy" id="2579935"/>
    <lineage>
        <taxon>Bacteria</taxon>
        <taxon>Pseudomonadati</taxon>
        <taxon>Pseudomonadota</taxon>
        <taxon>Gammaproteobacteria</taxon>
        <taxon>Enterobacterales</taxon>
        <taxon>Enterobacteriaceae</taxon>
        <taxon>Jejubacter</taxon>
    </lineage>
</organism>
<evidence type="ECO:0000259" key="6">
    <source>
        <dbReference type="PROSITE" id="PS50850"/>
    </source>
</evidence>
<feature type="transmembrane region" description="Helical" evidence="5">
    <location>
        <begin position="45"/>
        <end position="67"/>
    </location>
</feature>
<dbReference type="InterPro" id="IPR052524">
    <property type="entry name" value="MFS_Cyanate_Porter"/>
</dbReference>
<proteinExistence type="predicted"/>
<evidence type="ECO:0000256" key="4">
    <source>
        <dbReference type="ARBA" id="ARBA00023136"/>
    </source>
</evidence>
<keyword evidence="3 5" id="KW-1133">Transmembrane helix</keyword>
<reference evidence="7 8" key="1">
    <citation type="submission" date="2019-05" db="EMBL/GenBank/DDBJ databases">
        <title>Complete genome sequence of Izhakiella calystegiae KSNA2, an endophyte isolated from beach morning glory (Calystegia soldanella).</title>
        <authorList>
            <person name="Jiang L."/>
            <person name="Jeong J.C."/>
            <person name="Kim C.Y."/>
            <person name="Kim D.H."/>
            <person name="Kim S.W."/>
            <person name="Lee j."/>
        </authorList>
    </citation>
    <scope>NUCLEOTIDE SEQUENCE [LARGE SCALE GENOMIC DNA]</scope>
    <source>
        <strain evidence="7 8">KSNA2</strain>
    </source>
</reference>
<accession>A0A4P8YUM8</accession>
<dbReference type="AlphaFoldDB" id="A0A4P8YUM8"/>
<gene>
    <name evidence="7" type="ORF">FEM41_15855</name>
</gene>
<name>A0A4P8YUM8_9ENTR</name>
<dbReference type="EMBL" id="CP040428">
    <property type="protein sequence ID" value="QCT22722.1"/>
    <property type="molecule type" value="Genomic_DNA"/>
</dbReference>
<feature type="transmembrane region" description="Helical" evidence="5">
    <location>
        <begin position="210"/>
        <end position="232"/>
    </location>
</feature>
<feature type="transmembrane region" description="Helical" evidence="5">
    <location>
        <begin position="136"/>
        <end position="158"/>
    </location>
</feature>
<keyword evidence="4 5" id="KW-0472">Membrane</keyword>